<feature type="transmembrane region" description="Helical" evidence="1">
    <location>
        <begin position="57"/>
        <end position="77"/>
    </location>
</feature>
<feature type="transmembrane region" description="Helical" evidence="1">
    <location>
        <begin position="408"/>
        <end position="426"/>
    </location>
</feature>
<dbReference type="RefSeq" id="WP_379775252.1">
    <property type="nucleotide sequence ID" value="NZ_JBHSMZ010000018.1"/>
</dbReference>
<sequence length="694" mass="74978">MKREEIPSSTARGLRRPALFPLLSAAVLAAIFAWMLVRSHGLNPTVLADEWYYSKMARLQPLAEAIVPSYLYLWLFGATKACGSGFLECARAGNALAFVAAAPFVYLIARSVAGRFSAAAIALLATLAPLNLYTAYFMPEALYYFGFCVLSWVALTRRHWHWAQHALACGVLLGLMSLIKVHAVFLLPALLLFLAYSRWLAGAGWLVGALLSMAIAGVSTFALKFGLGWLLAGEPGLSLFGPFYQGGATAAEAGDKMRLLNPAFVIARAHLMLLTLSFGVPLALLLQGVLRPSKRAEAGQPDLVGIYTLLMLGAAAGMTVLYTATLAAPGSNEGLRIHVRYYSFVFPMLWMVAAAAPERREPAGARLRWVLALLLTAVLAVAWVKLPTYAINGVDSPEAATLRLDQPFGRIVLGLEVVALLAWAAGRGWARGLFLFALSTLVIGGGISQNAFQLRHHNHDLPSDMAGKAAHRLVPPAERGKITVAGSDVGQLMRAQFHIDDKDTAMLDLPEDAPIQPYQVPVRNKWLVVFGKHPLPPGLNVVEASEHYAVVRLDSERRVIGSADLNKPFTPDGLLAGAEGLSGIELFGRWSDAKEVVLHFNQPLPQHVFIVIRAWAFADNAEQLFSLRLGNASVPFRLGGTPQDVGLRLDTDGQQRSLTIVVPHPVSPEELGSPGDPRKLGMALANIEISMPAR</sequence>
<dbReference type="EMBL" id="JBHSMZ010000018">
    <property type="protein sequence ID" value="MFC5551317.1"/>
    <property type="molecule type" value="Genomic_DNA"/>
</dbReference>
<feature type="transmembrane region" description="Helical" evidence="1">
    <location>
        <begin position="172"/>
        <end position="196"/>
    </location>
</feature>
<feature type="transmembrane region" description="Helical" evidence="1">
    <location>
        <begin position="265"/>
        <end position="286"/>
    </location>
</feature>
<feature type="domain" description="DUF7024" evidence="2">
    <location>
        <begin position="577"/>
        <end position="690"/>
    </location>
</feature>
<comment type="caution">
    <text evidence="3">The sequence shown here is derived from an EMBL/GenBank/DDBJ whole genome shotgun (WGS) entry which is preliminary data.</text>
</comment>
<dbReference type="Pfam" id="PF22895">
    <property type="entry name" value="DUF7024"/>
    <property type="match status" value="1"/>
</dbReference>
<feature type="transmembrane region" description="Helical" evidence="1">
    <location>
        <begin position="433"/>
        <end position="452"/>
    </location>
</feature>
<keyword evidence="1" id="KW-1133">Transmembrane helix</keyword>
<feature type="transmembrane region" description="Helical" evidence="1">
    <location>
        <begin position="20"/>
        <end position="37"/>
    </location>
</feature>
<proteinExistence type="predicted"/>
<evidence type="ECO:0000256" key="1">
    <source>
        <dbReference type="SAM" id="Phobius"/>
    </source>
</evidence>
<evidence type="ECO:0000313" key="3">
    <source>
        <dbReference type="EMBL" id="MFC5551317.1"/>
    </source>
</evidence>
<feature type="transmembrane region" description="Helical" evidence="1">
    <location>
        <begin position="141"/>
        <end position="160"/>
    </location>
</feature>
<name>A0ABW0S6V6_9BURK</name>
<gene>
    <name evidence="3" type="ORF">ACFPO9_22585</name>
</gene>
<dbReference type="InterPro" id="IPR054288">
    <property type="entry name" value="DUF7024"/>
</dbReference>
<accession>A0ABW0S6V6</accession>
<feature type="transmembrane region" description="Helical" evidence="1">
    <location>
        <begin position="306"/>
        <end position="327"/>
    </location>
</feature>
<protein>
    <submittedName>
        <fullName evidence="3">DUF7024 domain-containing protein</fullName>
    </submittedName>
</protein>
<keyword evidence="1" id="KW-0812">Transmembrane</keyword>
<feature type="transmembrane region" description="Helical" evidence="1">
    <location>
        <begin position="339"/>
        <end position="357"/>
    </location>
</feature>
<feature type="transmembrane region" description="Helical" evidence="1">
    <location>
        <begin position="203"/>
        <end position="232"/>
    </location>
</feature>
<evidence type="ECO:0000313" key="4">
    <source>
        <dbReference type="Proteomes" id="UP001596086"/>
    </source>
</evidence>
<evidence type="ECO:0000259" key="2">
    <source>
        <dbReference type="Pfam" id="PF22895"/>
    </source>
</evidence>
<keyword evidence="1" id="KW-0472">Membrane</keyword>
<keyword evidence="4" id="KW-1185">Reference proteome</keyword>
<reference evidence="4" key="1">
    <citation type="journal article" date="2019" name="Int. J. Syst. Evol. Microbiol.">
        <title>The Global Catalogue of Microorganisms (GCM) 10K type strain sequencing project: providing services to taxonomists for standard genome sequencing and annotation.</title>
        <authorList>
            <consortium name="The Broad Institute Genomics Platform"/>
            <consortium name="The Broad Institute Genome Sequencing Center for Infectious Disease"/>
            <person name="Wu L."/>
            <person name="Ma J."/>
        </authorList>
    </citation>
    <scope>NUCLEOTIDE SEQUENCE [LARGE SCALE GENOMIC DNA]</scope>
    <source>
        <strain evidence="4">CGMCC 4.5798</strain>
    </source>
</reference>
<dbReference type="Proteomes" id="UP001596086">
    <property type="component" value="Unassembled WGS sequence"/>
</dbReference>
<feature type="transmembrane region" description="Helical" evidence="1">
    <location>
        <begin position="369"/>
        <end position="388"/>
    </location>
</feature>
<feature type="transmembrane region" description="Helical" evidence="1">
    <location>
        <begin position="89"/>
        <end position="109"/>
    </location>
</feature>
<organism evidence="3 4">
    <name type="scientific">Massilia aerilata</name>
    <dbReference type="NCBI Taxonomy" id="453817"/>
    <lineage>
        <taxon>Bacteria</taxon>
        <taxon>Pseudomonadati</taxon>
        <taxon>Pseudomonadota</taxon>
        <taxon>Betaproteobacteria</taxon>
        <taxon>Burkholderiales</taxon>
        <taxon>Oxalobacteraceae</taxon>
        <taxon>Telluria group</taxon>
        <taxon>Massilia</taxon>
    </lineage>
</organism>